<dbReference type="EMBL" id="LATX01002189">
    <property type="protein sequence ID" value="KTB33186.1"/>
    <property type="molecule type" value="Genomic_DNA"/>
</dbReference>
<organism evidence="1 2">
    <name type="scientific">Moniliophthora roreri</name>
    <name type="common">Frosty pod rot fungus</name>
    <name type="synonym">Monilia roreri</name>
    <dbReference type="NCBI Taxonomy" id="221103"/>
    <lineage>
        <taxon>Eukaryota</taxon>
        <taxon>Fungi</taxon>
        <taxon>Dikarya</taxon>
        <taxon>Basidiomycota</taxon>
        <taxon>Agaricomycotina</taxon>
        <taxon>Agaricomycetes</taxon>
        <taxon>Agaricomycetidae</taxon>
        <taxon>Agaricales</taxon>
        <taxon>Marasmiineae</taxon>
        <taxon>Marasmiaceae</taxon>
        <taxon>Moniliophthora</taxon>
    </lineage>
</organism>
<dbReference type="AlphaFoldDB" id="A0A0W0FAI7"/>
<comment type="caution">
    <text evidence="1">The sequence shown here is derived from an EMBL/GenBank/DDBJ whole genome shotgun (WGS) entry which is preliminary data.</text>
</comment>
<name>A0A0W0FAI7_MONRR</name>
<accession>A0A0W0FAI7</accession>
<gene>
    <name evidence="1" type="ORF">WG66_14260</name>
</gene>
<dbReference type="Proteomes" id="UP000054988">
    <property type="component" value="Unassembled WGS sequence"/>
</dbReference>
<proteinExistence type="predicted"/>
<reference evidence="1 2" key="1">
    <citation type="submission" date="2015-12" db="EMBL/GenBank/DDBJ databases">
        <title>Draft genome sequence of Moniliophthora roreri, the causal agent of frosty pod rot of cacao.</title>
        <authorList>
            <person name="Aime M.C."/>
            <person name="Diaz-Valderrama J.R."/>
            <person name="Kijpornyongpan T."/>
            <person name="Phillips-Mora W."/>
        </authorList>
    </citation>
    <scope>NUCLEOTIDE SEQUENCE [LARGE SCALE GENOMIC DNA]</scope>
    <source>
        <strain evidence="1 2">MCA 2952</strain>
    </source>
</reference>
<evidence type="ECO:0000313" key="2">
    <source>
        <dbReference type="Proteomes" id="UP000054988"/>
    </source>
</evidence>
<evidence type="ECO:0000313" key="1">
    <source>
        <dbReference type="EMBL" id="KTB33186.1"/>
    </source>
</evidence>
<protein>
    <submittedName>
        <fullName evidence="1">Uncharacterized protein</fullName>
    </submittedName>
</protein>
<sequence length="100" mass="10966">MPPEAGMRVFQAAWDIVVEMMDEQKASALGWAPILVDKEVEAKSAAVSPNGIASPLNMIRKLDAVKDELQRIAGGKQGFETLEKEKEKVEVDIEVDELKG</sequence>